<dbReference type="Pfam" id="PF14518">
    <property type="entry name" value="Haem_oxygenas_2"/>
    <property type="match status" value="1"/>
</dbReference>
<evidence type="ECO:0000313" key="1">
    <source>
        <dbReference type="EMBL" id="MBM7131085.1"/>
    </source>
</evidence>
<gene>
    <name evidence="1" type="ORF">ISS99_16290</name>
</gene>
<organism evidence="1 2">
    <name type="scientific">Dyella mobilis</name>
    <dbReference type="NCBI Taxonomy" id="1849582"/>
    <lineage>
        <taxon>Bacteria</taxon>
        <taxon>Pseudomonadati</taxon>
        <taxon>Pseudomonadota</taxon>
        <taxon>Gammaproteobacteria</taxon>
        <taxon>Lysobacterales</taxon>
        <taxon>Rhodanobacteraceae</taxon>
        <taxon>Dyella</taxon>
    </lineage>
</organism>
<keyword evidence="2" id="KW-1185">Reference proteome</keyword>
<evidence type="ECO:0000313" key="2">
    <source>
        <dbReference type="Proteomes" id="UP001430193"/>
    </source>
</evidence>
<reference evidence="1" key="1">
    <citation type="submission" date="2020-10" db="EMBL/GenBank/DDBJ databases">
        <title>Phylogeny of dyella-like bacteria.</title>
        <authorList>
            <person name="Fu J."/>
        </authorList>
    </citation>
    <scope>NUCLEOTIDE SEQUENCE</scope>
    <source>
        <strain evidence="1">DHON07</strain>
    </source>
</reference>
<dbReference type="EMBL" id="JADIKF010000039">
    <property type="protein sequence ID" value="MBM7131085.1"/>
    <property type="molecule type" value="Genomic_DNA"/>
</dbReference>
<proteinExistence type="predicted"/>
<dbReference type="Proteomes" id="UP001430193">
    <property type="component" value="Unassembled WGS sequence"/>
</dbReference>
<dbReference type="RefSeq" id="WP_204632623.1">
    <property type="nucleotide sequence ID" value="NZ_BSOC01000002.1"/>
</dbReference>
<dbReference type="InterPro" id="IPR016084">
    <property type="entry name" value="Haem_Oase-like_multi-hlx"/>
</dbReference>
<accession>A0ABS2KIU6</accession>
<name>A0ABS2KIU6_9GAMM</name>
<dbReference type="Gene3D" id="1.20.910.10">
    <property type="entry name" value="Heme oxygenase-like"/>
    <property type="match status" value="1"/>
</dbReference>
<dbReference type="SUPFAM" id="SSF48613">
    <property type="entry name" value="Heme oxygenase-like"/>
    <property type="match status" value="1"/>
</dbReference>
<sequence length="274" mass="30632">MHAQFERTGALTELSSYPEWAQDLVTACEATKKGVVDHEVWSIMGEARLDAPGTRDFMVGIWPVIERFPGYMALNLLKTRYGRSKGENMARRWLVRNIRVEQNHAEYWLNWAEGAGVAQEEVLNGVAPYGTDALANWCEEVSRSGPLAAGMIATNYAVEGATGEWSQKVYESVAYAESIPKAVRAQSLRWLQLHAAYDDTHPWEALEIVCSLVGTDPRADEVAYLQECVKRSYVSMRITLDRCLDVRRDPWQLNEPATDEPAFTGFAAANEAAA</sequence>
<protein>
    <submittedName>
        <fullName evidence="1">Iron-containing redox enzyme family protein</fullName>
    </submittedName>
</protein>
<comment type="caution">
    <text evidence="1">The sequence shown here is derived from an EMBL/GenBank/DDBJ whole genome shotgun (WGS) entry which is preliminary data.</text>
</comment>